<evidence type="ECO:0000313" key="2">
    <source>
        <dbReference type="Proteomes" id="UP001622950"/>
    </source>
</evidence>
<name>A0ACC7N4X3_9PSED</name>
<keyword evidence="2" id="KW-1185">Reference proteome</keyword>
<proteinExistence type="predicted"/>
<reference evidence="1" key="1">
    <citation type="submission" date="2024-11" db="EMBL/GenBank/DDBJ databases">
        <authorList>
            <person name="Lucas J.A."/>
        </authorList>
    </citation>
    <scope>NUCLEOTIDE SEQUENCE</scope>
    <source>
        <strain evidence="1">Z 8.8</strain>
    </source>
</reference>
<comment type="caution">
    <text evidence="1">The sequence shown here is derived from an EMBL/GenBank/DDBJ whole genome shotgun (WGS) entry which is preliminary data.</text>
</comment>
<evidence type="ECO:0000313" key="1">
    <source>
        <dbReference type="EMBL" id="MFK9084295.1"/>
    </source>
</evidence>
<gene>
    <name evidence="1" type="ORF">ACJEBM_26935</name>
</gene>
<sequence length="30" mass="3434">MRLFLIGRKSGLFSDTPRVRRPALNSTAWS</sequence>
<accession>A0ACC7N4X3</accession>
<dbReference type="Proteomes" id="UP001622950">
    <property type="component" value="Unassembled WGS sequence"/>
</dbReference>
<dbReference type="EMBL" id="JBJHQE010000077">
    <property type="protein sequence ID" value="MFK9084295.1"/>
    <property type="molecule type" value="Genomic_DNA"/>
</dbReference>
<protein>
    <submittedName>
        <fullName evidence="1">Uncharacterized protein</fullName>
    </submittedName>
</protein>
<organism evidence="1 2">
    <name type="scientific">Pseudomonas neuropathica</name>
    <dbReference type="NCBI Taxonomy" id="2730425"/>
    <lineage>
        <taxon>Bacteria</taxon>
        <taxon>Pseudomonadati</taxon>
        <taxon>Pseudomonadota</taxon>
        <taxon>Gammaproteobacteria</taxon>
        <taxon>Pseudomonadales</taxon>
        <taxon>Pseudomonadaceae</taxon>
        <taxon>Pseudomonas</taxon>
    </lineage>
</organism>